<dbReference type="InterPro" id="IPR033120">
    <property type="entry name" value="HOTDOG_ACOT"/>
</dbReference>
<dbReference type="GO" id="GO:0006637">
    <property type="term" value="P:acyl-CoA metabolic process"/>
    <property type="evidence" value="ECO:0007669"/>
    <property type="project" value="TreeGrafter"/>
</dbReference>
<dbReference type="Proteomes" id="UP000239735">
    <property type="component" value="Unassembled WGS sequence"/>
</dbReference>
<dbReference type="SUPFAM" id="SSF54637">
    <property type="entry name" value="Thioesterase/thiol ester dehydrase-isomerase"/>
    <property type="match status" value="1"/>
</dbReference>
<sequence>MSAQENHAMVRTVASTQSEMTEIILPNDTNLLGNLLGGRLMHFIDLTGAVAAFRHSRTYVVTAAMDHIDFIQPVRLGDLVTLKASVNRAFTSSMEVGVRVEAENTRTGAVTHVASAYIVYVAVDEHGRVQKVPQLKPETPNEIRRYEDALRRREHRERESARRVEAKLAVAARAEAQEKPQQSGSSIH</sequence>
<evidence type="ECO:0000313" key="5">
    <source>
        <dbReference type="EMBL" id="SPE22045.1"/>
    </source>
</evidence>
<dbReference type="InterPro" id="IPR040170">
    <property type="entry name" value="Cytosol_ACT"/>
</dbReference>
<dbReference type="CDD" id="cd03442">
    <property type="entry name" value="BFIT_BACH"/>
    <property type="match status" value="1"/>
</dbReference>
<dbReference type="InterPro" id="IPR006683">
    <property type="entry name" value="Thioestr_dom"/>
</dbReference>
<gene>
    <name evidence="5" type="ORF">SBA5_330087</name>
</gene>
<dbReference type="EMBL" id="OKRB01000090">
    <property type="protein sequence ID" value="SPE22045.1"/>
    <property type="molecule type" value="Genomic_DNA"/>
</dbReference>
<dbReference type="Gene3D" id="3.10.129.10">
    <property type="entry name" value="Hotdog Thioesterase"/>
    <property type="match status" value="1"/>
</dbReference>
<protein>
    <submittedName>
        <fullName evidence="5">Thioesterase domain protein</fullName>
    </submittedName>
</protein>
<reference evidence="6" key="1">
    <citation type="submission" date="2018-02" db="EMBL/GenBank/DDBJ databases">
        <authorList>
            <person name="Hausmann B."/>
        </authorList>
    </citation>
    <scope>NUCLEOTIDE SEQUENCE [LARGE SCALE GENOMIC DNA]</scope>
    <source>
        <strain evidence="6">Peat soil MAG SbA5</strain>
    </source>
</reference>
<dbReference type="PANTHER" id="PTHR11049:SF16">
    <property type="entry name" value="PROTEIN VDLD"/>
    <property type="match status" value="1"/>
</dbReference>
<accession>A0A2N9LG85</accession>
<feature type="domain" description="HotDog ACOT-type" evidence="4">
    <location>
        <begin position="14"/>
        <end position="126"/>
    </location>
</feature>
<evidence type="ECO:0000256" key="1">
    <source>
        <dbReference type="ARBA" id="ARBA00010458"/>
    </source>
</evidence>
<organism evidence="5 6">
    <name type="scientific">Candidatus Sulfuritelmatomonas gaucii</name>
    <dbReference type="NCBI Taxonomy" id="2043161"/>
    <lineage>
        <taxon>Bacteria</taxon>
        <taxon>Pseudomonadati</taxon>
        <taxon>Acidobacteriota</taxon>
        <taxon>Terriglobia</taxon>
        <taxon>Terriglobales</taxon>
        <taxon>Acidobacteriaceae</taxon>
        <taxon>Candidatus Sulfuritelmatomonas</taxon>
    </lineage>
</organism>
<dbReference type="GO" id="GO:0005829">
    <property type="term" value="C:cytosol"/>
    <property type="evidence" value="ECO:0007669"/>
    <property type="project" value="TreeGrafter"/>
</dbReference>
<keyword evidence="2 3" id="KW-0378">Hydrolase</keyword>
<dbReference type="GO" id="GO:0052816">
    <property type="term" value="F:long-chain fatty acyl-CoA hydrolase activity"/>
    <property type="evidence" value="ECO:0007669"/>
    <property type="project" value="TreeGrafter"/>
</dbReference>
<comment type="similarity">
    <text evidence="1">Belongs to the acyl coenzyme A hydrolase family.</text>
</comment>
<dbReference type="PROSITE" id="PS51770">
    <property type="entry name" value="HOTDOG_ACOT"/>
    <property type="match status" value="1"/>
</dbReference>
<proteinExistence type="inferred from homology"/>
<evidence type="ECO:0000313" key="6">
    <source>
        <dbReference type="Proteomes" id="UP000239735"/>
    </source>
</evidence>
<dbReference type="AlphaFoldDB" id="A0A2N9LG85"/>
<name>A0A2N9LG85_9BACT</name>
<dbReference type="Pfam" id="PF03061">
    <property type="entry name" value="4HBT"/>
    <property type="match status" value="1"/>
</dbReference>
<dbReference type="InterPro" id="IPR029069">
    <property type="entry name" value="HotDog_dom_sf"/>
</dbReference>
<evidence type="ECO:0000259" key="4">
    <source>
        <dbReference type="PROSITE" id="PS51770"/>
    </source>
</evidence>
<dbReference type="PANTHER" id="PTHR11049">
    <property type="entry name" value="ACYL COENZYME A THIOESTER HYDROLASE"/>
    <property type="match status" value="1"/>
</dbReference>
<evidence type="ECO:0000256" key="3">
    <source>
        <dbReference type="PROSITE-ProRule" id="PRU01106"/>
    </source>
</evidence>
<evidence type="ECO:0000256" key="2">
    <source>
        <dbReference type="ARBA" id="ARBA00022801"/>
    </source>
</evidence>